<dbReference type="Pfam" id="PF00440">
    <property type="entry name" value="TetR_N"/>
    <property type="match status" value="1"/>
</dbReference>
<sequence>MADATEQLSTRDQIVIEALHCFAEAGYDGTSLNDIAAAVGIRRPSLLHHFASKEILYGEVFEQLLSDWFDRLTDAIGSTESGWTKVESVLIAGFQFFSENPDYVRLMRREALDNGAHLGIDLSGVLRPAFDSAAAYFQREMDNGNFRQHDPEQLLLTGYGALLSYFSDAPFLGGLLDDEPLASPMLEQRLQHVLGFFRSALVP</sequence>
<gene>
    <name evidence="3" type="ORF">UFOPK2992_00375</name>
</gene>
<proteinExistence type="predicted"/>
<dbReference type="Gene3D" id="1.10.10.60">
    <property type="entry name" value="Homeodomain-like"/>
    <property type="match status" value="1"/>
</dbReference>
<dbReference type="PANTHER" id="PTHR30055:SF226">
    <property type="entry name" value="HTH-TYPE TRANSCRIPTIONAL REGULATOR PKSA"/>
    <property type="match status" value="1"/>
</dbReference>
<dbReference type="SUPFAM" id="SSF46689">
    <property type="entry name" value="Homeodomain-like"/>
    <property type="match status" value="1"/>
</dbReference>
<accession>A0A6J6X4Z4</accession>
<feature type="domain" description="HTH tetR-type" evidence="2">
    <location>
        <begin position="8"/>
        <end position="68"/>
    </location>
</feature>
<name>A0A6J6X4Z4_9ZZZZ</name>
<evidence type="ECO:0000256" key="1">
    <source>
        <dbReference type="ARBA" id="ARBA00023125"/>
    </source>
</evidence>
<evidence type="ECO:0000259" key="2">
    <source>
        <dbReference type="PROSITE" id="PS50977"/>
    </source>
</evidence>
<dbReference type="PRINTS" id="PR00455">
    <property type="entry name" value="HTHTETR"/>
</dbReference>
<dbReference type="InterPro" id="IPR050109">
    <property type="entry name" value="HTH-type_TetR-like_transc_reg"/>
</dbReference>
<dbReference type="Gene3D" id="1.10.357.10">
    <property type="entry name" value="Tetracycline Repressor, domain 2"/>
    <property type="match status" value="1"/>
</dbReference>
<dbReference type="InterPro" id="IPR009057">
    <property type="entry name" value="Homeodomain-like_sf"/>
</dbReference>
<dbReference type="EMBL" id="CAFAAI010000042">
    <property type="protein sequence ID" value="CAB4790336.1"/>
    <property type="molecule type" value="Genomic_DNA"/>
</dbReference>
<dbReference type="AlphaFoldDB" id="A0A6J6X4Z4"/>
<dbReference type="GO" id="GO:0003700">
    <property type="term" value="F:DNA-binding transcription factor activity"/>
    <property type="evidence" value="ECO:0007669"/>
    <property type="project" value="TreeGrafter"/>
</dbReference>
<dbReference type="GO" id="GO:0000976">
    <property type="term" value="F:transcription cis-regulatory region binding"/>
    <property type="evidence" value="ECO:0007669"/>
    <property type="project" value="TreeGrafter"/>
</dbReference>
<organism evidence="3">
    <name type="scientific">freshwater metagenome</name>
    <dbReference type="NCBI Taxonomy" id="449393"/>
    <lineage>
        <taxon>unclassified sequences</taxon>
        <taxon>metagenomes</taxon>
        <taxon>ecological metagenomes</taxon>
    </lineage>
</organism>
<dbReference type="Pfam" id="PF17938">
    <property type="entry name" value="TetR_C_29"/>
    <property type="match status" value="1"/>
</dbReference>
<dbReference type="PANTHER" id="PTHR30055">
    <property type="entry name" value="HTH-TYPE TRANSCRIPTIONAL REGULATOR RUTR"/>
    <property type="match status" value="1"/>
</dbReference>
<reference evidence="3" key="1">
    <citation type="submission" date="2020-05" db="EMBL/GenBank/DDBJ databases">
        <authorList>
            <person name="Chiriac C."/>
            <person name="Salcher M."/>
            <person name="Ghai R."/>
            <person name="Kavagutti S V."/>
        </authorList>
    </citation>
    <scope>NUCLEOTIDE SEQUENCE</scope>
</reference>
<dbReference type="SUPFAM" id="SSF48498">
    <property type="entry name" value="Tetracyclin repressor-like, C-terminal domain"/>
    <property type="match status" value="1"/>
</dbReference>
<dbReference type="PROSITE" id="PS50977">
    <property type="entry name" value="HTH_TETR_2"/>
    <property type="match status" value="1"/>
</dbReference>
<dbReference type="InterPro" id="IPR036271">
    <property type="entry name" value="Tet_transcr_reg_TetR-rel_C_sf"/>
</dbReference>
<dbReference type="InterPro" id="IPR041474">
    <property type="entry name" value="NicS_C"/>
</dbReference>
<protein>
    <submittedName>
        <fullName evidence="3">Unannotated protein</fullName>
    </submittedName>
</protein>
<dbReference type="InterPro" id="IPR001647">
    <property type="entry name" value="HTH_TetR"/>
</dbReference>
<keyword evidence="1" id="KW-0238">DNA-binding</keyword>
<evidence type="ECO:0000313" key="3">
    <source>
        <dbReference type="EMBL" id="CAB4790336.1"/>
    </source>
</evidence>